<dbReference type="InterPro" id="IPR058792">
    <property type="entry name" value="Beta-barrel_RND_2"/>
</dbReference>
<dbReference type="Gene3D" id="2.40.420.20">
    <property type="match status" value="1"/>
</dbReference>
<accession>A0A0F9SIS4</accession>
<dbReference type="Pfam" id="PF25954">
    <property type="entry name" value="Beta-barrel_RND_2"/>
    <property type="match status" value="1"/>
</dbReference>
<proteinExistence type="inferred from homology"/>
<dbReference type="Pfam" id="PF25973">
    <property type="entry name" value="BSH_CzcB"/>
    <property type="match status" value="1"/>
</dbReference>
<evidence type="ECO:0000256" key="1">
    <source>
        <dbReference type="ARBA" id="ARBA00009477"/>
    </source>
</evidence>
<feature type="coiled-coil region" evidence="2">
    <location>
        <begin position="112"/>
        <end position="170"/>
    </location>
</feature>
<dbReference type="PANTHER" id="PTHR30469:SF16">
    <property type="entry name" value="HAE1 FAMILY EFFLUX PUMP MFP COMPONENT"/>
    <property type="match status" value="1"/>
</dbReference>
<feature type="transmembrane region" description="Helical" evidence="3">
    <location>
        <begin position="12"/>
        <end position="30"/>
    </location>
</feature>
<keyword evidence="3" id="KW-1133">Transmembrane helix</keyword>
<protein>
    <submittedName>
        <fullName evidence="7">Uncharacterized protein</fullName>
    </submittedName>
</protein>
<evidence type="ECO:0000313" key="7">
    <source>
        <dbReference type="EMBL" id="KKN68840.1"/>
    </source>
</evidence>
<dbReference type="Gene3D" id="2.40.50.100">
    <property type="match status" value="1"/>
</dbReference>
<reference evidence="7" key="1">
    <citation type="journal article" date="2015" name="Nature">
        <title>Complex archaea that bridge the gap between prokaryotes and eukaryotes.</title>
        <authorList>
            <person name="Spang A."/>
            <person name="Saw J.H."/>
            <person name="Jorgensen S.L."/>
            <person name="Zaremba-Niedzwiedzka K."/>
            <person name="Martijn J."/>
            <person name="Lind A.E."/>
            <person name="van Eijk R."/>
            <person name="Schleper C."/>
            <person name="Guy L."/>
            <person name="Ettema T.J."/>
        </authorList>
    </citation>
    <scope>NUCLEOTIDE SEQUENCE</scope>
</reference>
<gene>
    <name evidence="7" type="ORF">LCGC14_0447060</name>
</gene>
<feature type="domain" description="CusB-like beta-barrel" evidence="4">
    <location>
        <begin position="205"/>
        <end position="277"/>
    </location>
</feature>
<feature type="domain" description="CzcB-like barrel-sandwich hybrid" evidence="5">
    <location>
        <begin position="82"/>
        <end position="198"/>
    </location>
</feature>
<comment type="similarity">
    <text evidence="1">Belongs to the membrane fusion protein (MFP) (TC 8.A.1) family.</text>
</comment>
<dbReference type="FunFam" id="2.40.30.170:FF:000010">
    <property type="entry name" value="Efflux RND transporter periplasmic adaptor subunit"/>
    <property type="match status" value="1"/>
</dbReference>
<dbReference type="Gene3D" id="2.40.30.170">
    <property type="match status" value="1"/>
</dbReference>
<keyword evidence="2" id="KW-0175">Coiled coil</keyword>
<dbReference type="InterPro" id="IPR058637">
    <property type="entry name" value="YknX-like_C"/>
</dbReference>
<keyword evidence="3" id="KW-0472">Membrane</keyword>
<feature type="domain" description="YknX-like C-terminal permuted SH3-like" evidence="6">
    <location>
        <begin position="283"/>
        <end position="351"/>
    </location>
</feature>
<dbReference type="InterPro" id="IPR058647">
    <property type="entry name" value="BSH_CzcB-like"/>
</dbReference>
<evidence type="ECO:0000259" key="5">
    <source>
        <dbReference type="Pfam" id="PF25973"/>
    </source>
</evidence>
<dbReference type="GO" id="GO:1990281">
    <property type="term" value="C:efflux pump complex"/>
    <property type="evidence" value="ECO:0007669"/>
    <property type="project" value="TreeGrafter"/>
</dbReference>
<dbReference type="NCBIfam" id="TIGR01730">
    <property type="entry name" value="RND_mfp"/>
    <property type="match status" value="1"/>
</dbReference>
<comment type="caution">
    <text evidence="7">The sequence shown here is derived from an EMBL/GenBank/DDBJ whole genome shotgun (WGS) entry which is preliminary data.</text>
</comment>
<dbReference type="Pfam" id="PF25989">
    <property type="entry name" value="YknX_C"/>
    <property type="match status" value="1"/>
</dbReference>
<dbReference type="GO" id="GO:0015562">
    <property type="term" value="F:efflux transmembrane transporter activity"/>
    <property type="evidence" value="ECO:0007669"/>
    <property type="project" value="TreeGrafter"/>
</dbReference>
<dbReference type="PANTHER" id="PTHR30469">
    <property type="entry name" value="MULTIDRUG RESISTANCE PROTEIN MDTA"/>
    <property type="match status" value="1"/>
</dbReference>
<dbReference type="EMBL" id="LAZR01000438">
    <property type="protein sequence ID" value="KKN68840.1"/>
    <property type="molecule type" value="Genomic_DNA"/>
</dbReference>
<sequence length="353" mass="38818">MKTMYSRQSGKALFPFIITLLLIFSVYLYLPASHGEQADSSQMSTQVTAHTVTSQENAVMIEAIGSARANQAIYIKSAQNDYVTDIYFKDGDLVSKGQKLVQLQSQQEQIAVKELGINLREEKRQLDRLTELSRSQSTAKSLLEEQLSRVDATEAQLESAKTKLNEMTISAPFSGLLGKREISIGAYVSNTTIITTLDDISIIKVDFKVPEKYLAQLNMGMKVLTQNDAYPDQTFTGKVTHISSRIDSVTRSVEVTASFANKSGLLRPGMLLNTALELSSNQALMVPEKAVIPLQDKHFVFQIQDGIANRVEVHVAGRNNGWVAIDEGLTDGEQIVTEGLIKIRSGSKVSVKG</sequence>
<name>A0A0F9SIS4_9ZZZZ</name>
<keyword evidence="3" id="KW-0812">Transmembrane</keyword>
<dbReference type="AlphaFoldDB" id="A0A0F9SIS4"/>
<evidence type="ECO:0000256" key="2">
    <source>
        <dbReference type="SAM" id="Coils"/>
    </source>
</evidence>
<dbReference type="InterPro" id="IPR006143">
    <property type="entry name" value="RND_pump_MFP"/>
</dbReference>
<evidence type="ECO:0000256" key="3">
    <source>
        <dbReference type="SAM" id="Phobius"/>
    </source>
</evidence>
<dbReference type="SUPFAM" id="SSF111369">
    <property type="entry name" value="HlyD-like secretion proteins"/>
    <property type="match status" value="1"/>
</dbReference>
<evidence type="ECO:0000259" key="4">
    <source>
        <dbReference type="Pfam" id="PF25954"/>
    </source>
</evidence>
<dbReference type="Gene3D" id="1.10.287.470">
    <property type="entry name" value="Helix hairpin bin"/>
    <property type="match status" value="1"/>
</dbReference>
<organism evidence="7">
    <name type="scientific">marine sediment metagenome</name>
    <dbReference type="NCBI Taxonomy" id="412755"/>
    <lineage>
        <taxon>unclassified sequences</taxon>
        <taxon>metagenomes</taxon>
        <taxon>ecological metagenomes</taxon>
    </lineage>
</organism>
<evidence type="ECO:0000259" key="6">
    <source>
        <dbReference type="Pfam" id="PF25989"/>
    </source>
</evidence>